<feature type="transmembrane region" description="Helical" evidence="6">
    <location>
        <begin position="158"/>
        <end position="179"/>
    </location>
</feature>
<dbReference type="EMBL" id="CACVAT010000473">
    <property type="protein sequence ID" value="CAA6828669.1"/>
    <property type="molecule type" value="Genomic_DNA"/>
</dbReference>
<dbReference type="InterPro" id="IPR050833">
    <property type="entry name" value="Poly_Biosynth_Transport"/>
</dbReference>
<dbReference type="PANTHER" id="PTHR30250:SF11">
    <property type="entry name" value="O-ANTIGEN TRANSPORTER-RELATED"/>
    <property type="match status" value="1"/>
</dbReference>
<accession>A0A6S6UA37</accession>
<dbReference type="PANTHER" id="PTHR30250">
    <property type="entry name" value="PST FAMILY PREDICTED COLANIC ACID TRANSPORTER"/>
    <property type="match status" value="1"/>
</dbReference>
<comment type="subcellular location">
    <subcellularLocation>
        <location evidence="1">Cell membrane</location>
        <topology evidence="1">Multi-pass membrane protein</topology>
    </subcellularLocation>
</comment>
<reference evidence="7" key="1">
    <citation type="submission" date="2020-01" db="EMBL/GenBank/DDBJ databases">
        <authorList>
            <person name="Meier V. D."/>
            <person name="Meier V D."/>
        </authorList>
    </citation>
    <scope>NUCLEOTIDE SEQUENCE</scope>
    <source>
        <strain evidence="7">HLG_WM_MAG_09</strain>
    </source>
</reference>
<feature type="transmembrane region" description="Helical" evidence="6">
    <location>
        <begin position="304"/>
        <end position="330"/>
    </location>
</feature>
<dbReference type="GO" id="GO:0005886">
    <property type="term" value="C:plasma membrane"/>
    <property type="evidence" value="ECO:0007669"/>
    <property type="project" value="UniProtKB-SubCell"/>
</dbReference>
<feature type="transmembrane region" description="Helical" evidence="6">
    <location>
        <begin position="185"/>
        <end position="208"/>
    </location>
</feature>
<organism evidence="7">
    <name type="scientific">uncultured Thiotrichaceae bacterium</name>
    <dbReference type="NCBI Taxonomy" id="298394"/>
    <lineage>
        <taxon>Bacteria</taxon>
        <taxon>Pseudomonadati</taxon>
        <taxon>Pseudomonadota</taxon>
        <taxon>Gammaproteobacteria</taxon>
        <taxon>Thiotrichales</taxon>
        <taxon>Thiotrichaceae</taxon>
        <taxon>environmental samples</taxon>
    </lineage>
</organism>
<keyword evidence="3 6" id="KW-0812">Transmembrane</keyword>
<evidence type="ECO:0000256" key="1">
    <source>
        <dbReference type="ARBA" id="ARBA00004651"/>
    </source>
</evidence>
<proteinExistence type="predicted"/>
<dbReference type="Pfam" id="PF01943">
    <property type="entry name" value="Polysacc_synt"/>
    <property type="match status" value="1"/>
</dbReference>
<keyword evidence="4 6" id="KW-1133">Transmembrane helix</keyword>
<dbReference type="InterPro" id="IPR002797">
    <property type="entry name" value="Polysacc_synth"/>
</dbReference>
<evidence type="ECO:0000256" key="6">
    <source>
        <dbReference type="SAM" id="Phobius"/>
    </source>
</evidence>
<feature type="transmembrane region" description="Helical" evidence="6">
    <location>
        <begin position="373"/>
        <end position="392"/>
    </location>
</feature>
<gene>
    <name evidence="7" type="ORF">HELGO_WM20694</name>
</gene>
<feature type="transmembrane region" description="Helical" evidence="6">
    <location>
        <begin position="124"/>
        <end position="146"/>
    </location>
</feature>
<evidence type="ECO:0000256" key="5">
    <source>
        <dbReference type="ARBA" id="ARBA00023136"/>
    </source>
</evidence>
<evidence type="ECO:0000313" key="7">
    <source>
        <dbReference type="EMBL" id="CAA6828669.1"/>
    </source>
</evidence>
<protein>
    <submittedName>
        <fullName evidence="7">Membrane protein involved in the export of O-antigen and teichoic acid</fullName>
    </submittedName>
</protein>
<feature type="transmembrane region" description="Helical" evidence="6">
    <location>
        <begin position="336"/>
        <end position="361"/>
    </location>
</feature>
<feature type="transmembrane region" description="Helical" evidence="6">
    <location>
        <begin position="229"/>
        <end position="253"/>
    </location>
</feature>
<feature type="transmembrane region" description="Helical" evidence="6">
    <location>
        <begin position="45"/>
        <end position="63"/>
    </location>
</feature>
<evidence type="ECO:0000256" key="3">
    <source>
        <dbReference type="ARBA" id="ARBA00022692"/>
    </source>
</evidence>
<feature type="transmembrane region" description="Helical" evidence="6">
    <location>
        <begin position="12"/>
        <end position="33"/>
    </location>
</feature>
<evidence type="ECO:0000256" key="4">
    <source>
        <dbReference type="ARBA" id="ARBA00022989"/>
    </source>
</evidence>
<evidence type="ECO:0000256" key="2">
    <source>
        <dbReference type="ARBA" id="ARBA00022475"/>
    </source>
</evidence>
<feature type="transmembrane region" description="Helical" evidence="6">
    <location>
        <begin position="94"/>
        <end position="118"/>
    </location>
</feature>
<feature type="transmembrane region" description="Helical" evidence="6">
    <location>
        <begin position="259"/>
        <end position="283"/>
    </location>
</feature>
<keyword evidence="2" id="KW-1003">Cell membrane</keyword>
<dbReference type="AlphaFoldDB" id="A0A6S6UA37"/>
<keyword evidence="5 6" id="KW-0472">Membrane</keyword>
<feature type="transmembrane region" description="Helical" evidence="6">
    <location>
        <begin position="398"/>
        <end position="417"/>
    </location>
</feature>
<name>A0A6S6UA37_9GAMM</name>
<sequence>MKLNNSSLLLQSGISIGARFVGVALNYIVLIILTRNLPQDEAGMVITLMTLITGISLFSRLGVEHWLVRDVAKLPEGTELHSAQGKYLHSAYRMLFVSTLLFMVVWVITSPLMKLWLFDDKIHLLPLAIAALGVLFWNMISTHAIFMKATHHITESLLTQNALPAISMLVLLLVFWFSFTSNQNYLWIYITSLLIAGVASLFLVRSWWSSLFKKQAAQFSIKEVLTHSLPLAPIAIVSFLMLFIDGILVAVLLPNEKVALYGTAIRVSFVCGIFLTALEATIYPRMVRIHGNNPENLKKFFRQGTLLVAAVLGSLALIIGVAGELILSIFGPQYVAAINALLILLAAQLIRGMSLTFSLMFIIQKQVNTLNRLLYVALIVNIIANLILIPQLGIEGSATASLLANLVLTGGVVLFFVKKRLMKDL</sequence>